<dbReference type="Proteomes" id="UP000658997">
    <property type="component" value="Unassembled WGS sequence"/>
</dbReference>
<gene>
    <name evidence="2" type="ORF">UBRO2_01352</name>
</gene>
<keyword evidence="3" id="KW-1185">Reference proteome</keyword>
<evidence type="ECO:0000256" key="1">
    <source>
        <dbReference type="SAM" id="MobiDB-lite"/>
    </source>
</evidence>
<reference evidence="2" key="1">
    <citation type="submission" date="2018-08" db="EMBL/GenBank/DDBJ databases">
        <authorList>
            <person name="Guldener U."/>
        </authorList>
    </citation>
    <scope>NUCLEOTIDE SEQUENCE</scope>
    <source>
        <strain evidence="2">UB2</strain>
    </source>
</reference>
<dbReference type="EMBL" id="ULHB01000017">
    <property type="protein sequence ID" value="SYW76281.1"/>
    <property type="molecule type" value="Genomic_DNA"/>
</dbReference>
<accession>A0A8H8QIU1</accession>
<evidence type="ECO:0000313" key="3">
    <source>
        <dbReference type="Proteomes" id="UP000658997"/>
    </source>
</evidence>
<organism evidence="2 3">
    <name type="scientific">Ustilago bromivora</name>
    <dbReference type="NCBI Taxonomy" id="307758"/>
    <lineage>
        <taxon>Eukaryota</taxon>
        <taxon>Fungi</taxon>
        <taxon>Dikarya</taxon>
        <taxon>Basidiomycota</taxon>
        <taxon>Ustilaginomycotina</taxon>
        <taxon>Ustilaginomycetes</taxon>
        <taxon>Ustilaginales</taxon>
        <taxon>Ustilaginaceae</taxon>
        <taxon>Ustilago</taxon>
    </lineage>
</organism>
<name>A0A8H8QIU1_9BASI</name>
<sequence length="323" mass="36234">MKDDSASNNGGNPAQQPPSQQDDFTSLFTNLSLRQQQTTPHDPDRTPRICNPCSYEIGRDAETCQARYFCLLLIDAQESIELIFKKQHLDEDDLAEEQRFCQIRDDVITGFFYAIGRGANNVGLLLLGHLNVTLKAIFLAPTTPVVLANMIVDVSDHYSAPSLPSSLHPRKEHAQSVKSVKEELTGPKNMLSSRQQKEYNTLKVLKHDLAQIKSEVDVLKLIKTKGADEEGMKREEEEDGLRETVEDMEDFTRRPKEAFVGLAAPEKKEKERENEERLKEARGTKEGLKEVQGFMRQMQKAFMMLPTQGVQGGVGLDGATKAS</sequence>
<dbReference type="AlphaFoldDB" id="A0A8H8QIU1"/>
<protein>
    <submittedName>
        <fullName evidence="2">Uncharacterized protein</fullName>
    </submittedName>
</protein>
<feature type="region of interest" description="Disordered" evidence="1">
    <location>
        <begin position="1"/>
        <end position="26"/>
    </location>
</feature>
<proteinExistence type="predicted"/>
<feature type="compositionally biased region" description="Basic and acidic residues" evidence="1">
    <location>
        <begin position="265"/>
        <end position="289"/>
    </location>
</feature>
<comment type="caution">
    <text evidence="2">The sequence shown here is derived from an EMBL/GenBank/DDBJ whole genome shotgun (WGS) entry which is preliminary data.</text>
</comment>
<evidence type="ECO:0000313" key="2">
    <source>
        <dbReference type="EMBL" id="SYW76281.1"/>
    </source>
</evidence>
<feature type="region of interest" description="Disordered" evidence="1">
    <location>
        <begin position="263"/>
        <end position="289"/>
    </location>
</feature>
<feature type="region of interest" description="Disordered" evidence="1">
    <location>
        <begin position="228"/>
        <end position="248"/>
    </location>
</feature>